<dbReference type="OrthoDB" id="397634at2"/>
<dbReference type="AlphaFoldDB" id="A0A449B2P1"/>
<dbReference type="Proteomes" id="UP000290985">
    <property type="component" value="Chromosome"/>
</dbReference>
<dbReference type="SUPFAM" id="SSF57997">
    <property type="entry name" value="Tropomyosin"/>
    <property type="match status" value="1"/>
</dbReference>
<gene>
    <name evidence="2" type="ORF">NCTC10181_00705</name>
</gene>
<keyword evidence="3" id="KW-1185">Reference proteome</keyword>
<keyword evidence="1" id="KW-0175">Coiled coil</keyword>
<dbReference type="KEGG" id="mcit:NCTC10181_00705"/>
<feature type="coiled-coil region" evidence="1">
    <location>
        <begin position="202"/>
        <end position="229"/>
    </location>
</feature>
<sequence>MKPKTKKILLSSSLGVSVLATGVGIGYLFSSLNYENKISKLKQTISQLNAKLNSLKAQNQNDKTKITTLQAKQQNLETMIKDLQDSKISNSDFSESLNALSQELKSGKTVVEVIKNVGYKDLKTPIMDFKNDLKTKIDLLSTTLKRALESNKNLTNETKDAIKNSLLKAQKFLDNINENNFDDLPKTTVAFNNLSKAQKIYLAQLSTAIDLMNEQIAIHQSEVSSLEKQISLRDQKIKLLSEKLADNLSFYLQLLEEFKTTLNDFDNLKLQSLNTAKVNDLKAKIQITLELIATKKIVFEELLNKMNSSLKQAQADSDYSNVFSYDVDTVQNSFEEVIRNFEQIRLDTISLLMGENNAKTLQILAQQKQIESLTTQSENLQVQVDALTKDKTSLEATIAEIKKDLTTNLGSMLDSQISSLTGIETTIRSSTVSEAITLADRLKTQIDALRDIKTKYSADNYTETFSPVVKKALDSAQAVIDEYKSNVLDVLKAQYEQTKASLTKTQSELEITKTELDSKQKELASTQNTLQEVQTQLAQNKKTLETTNELLTKAQTQLNSLNDEIDNNKSQAKISYNAVKEVYDNLKAKATTLLGVAQSGVDLTALQNQIAQSIPNFDENATLDQMQASIKALIDFSTSLNNTYGDVLQKDYDSQSQKQTQIITSLQHQKNKSKEN</sequence>
<dbReference type="EMBL" id="LR215036">
    <property type="protein sequence ID" value="VEU74841.1"/>
    <property type="molecule type" value="Genomic_DNA"/>
</dbReference>
<accession>A0A449B2P1</accession>
<name>A0A449B2P1_9BACT</name>
<reference evidence="2 3" key="1">
    <citation type="submission" date="2019-01" db="EMBL/GenBank/DDBJ databases">
        <authorList>
            <consortium name="Pathogen Informatics"/>
        </authorList>
    </citation>
    <scope>NUCLEOTIDE SEQUENCE [LARGE SCALE GENOMIC DNA]</scope>
    <source>
        <strain evidence="2 3">NCTC10181</strain>
    </source>
</reference>
<feature type="coiled-coil region" evidence="1">
    <location>
        <begin position="137"/>
        <end position="164"/>
    </location>
</feature>
<proteinExistence type="predicted"/>
<evidence type="ECO:0000313" key="3">
    <source>
        <dbReference type="Proteomes" id="UP000290985"/>
    </source>
</evidence>
<organism evidence="2 3">
    <name type="scientific">Mycoplasmopsis citelli</name>
    <dbReference type="NCBI Taxonomy" id="171281"/>
    <lineage>
        <taxon>Bacteria</taxon>
        <taxon>Bacillati</taxon>
        <taxon>Mycoplasmatota</taxon>
        <taxon>Mycoplasmoidales</taxon>
        <taxon>Metamycoplasmataceae</taxon>
        <taxon>Mycoplasmopsis</taxon>
    </lineage>
</organism>
<protein>
    <submittedName>
        <fullName evidence="2">Chromosome segregation protein SMC</fullName>
    </submittedName>
</protein>
<feature type="coiled-coil region" evidence="1">
    <location>
        <begin position="488"/>
        <end position="571"/>
    </location>
</feature>
<feature type="coiled-coil region" evidence="1">
    <location>
        <begin position="363"/>
        <end position="404"/>
    </location>
</feature>
<dbReference type="RefSeq" id="WP_129725632.1">
    <property type="nucleotide sequence ID" value="NZ_LR215036.1"/>
</dbReference>
<feature type="coiled-coil region" evidence="1">
    <location>
        <begin position="31"/>
        <end position="86"/>
    </location>
</feature>
<evidence type="ECO:0000256" key="1">
    <source>
        <dbReference type="SAM" id="Coils"/>
    </source>
</evidence>
<evidence type="ECO:0000313" key="2">
    <source>
        <dbReference type="EMBL" id="VEU74841.1"/>
    </source>
</evidence>